<dbReference type="EMBL" id="NHYE01005524">
    <property type="protein sequence ID" value="PPQ70879.1"/>
    <property type="molecule type" value="Genomic_DNA"/>
</dbReference>
<dbReference type="PROSITE" id="PS00109">
    <property type="entry name" value="PROTEIN_KINASE_TYR"/>
    <property type="match status" value="1"/>
</dbReference>
<organism evidence="1 2">
    <name type="scientific">Gymnopilus dilepis</name>
    <dbReference type="NCBI Taxonomy" id="231916"/>
    <lineage>
        <taxon>Eukaryota</taxon>
        <taxon>Fungi</taxon>
        <taxon>Dikarya</taxon>
        <taxon>Basidiomycota</taxon>
        <taxon>Agaricomycotina</taxon>
        <taxon>Agaricomycetes</taxon>
        <taxon>Agaricomycetidae</taxon>
        <taxon>Agaricales</taxon>
        <taxon>Agaricineae</taxon>
        <taxon>Hymenogastraceae</taxon>
        <taxon>Gymnopilus</taxon>
    </lineage>
</organism>
<protein>
    <submittedName>
        <fullName evidence="1">Uncharacterized protein</fullName>
    </submittedName>
</protein>
<dbReference type="Proteomes" id="UP000284706">
    <property type="component" value="Unassembled WGS sequence"/>
</dbReference>
<proteinExistence type="predicted"/>
<dbReference type="InterPro" id="IPR011009">
    <property type="entry name" value="Kinase-like_dom_sf"/>
</dbReference>
<comment type="caution">
    <text evidence="1">The sequence shown here is derived from an EMBL/GenBank/DDBJ whole genome shotgun (WGS) entry which is preliminary data.</text>
</comment>
<evidence type="ECO:0000313" key="1">
    <source>
        <dbReference type="EMBL" id="PPQ70879.1"/>
    </source>
</evidence>
<reference evidence="1 2" key="1">
    <citation type="journal article" date="2018" name="Evol. Lett.">
        <title>Horizontal gene cluster transfer increased hallucinogenic mushroom diversity.</title>
        <authorList>
            <person name="Reynolds H.T."/>
            <person name="Vijayakumar V."/>
            <person name="Gluck-Thaler E."/>
            <person name="Korotkin H.B."/>
            <person name="Matheny P.B."/>
            <person name="Slot J.C."/>
        </authorList>
    </citation>
    <scope>NUCLEOTIDE SEQUENCE [LARGE SCALE GENOMIC DNA]</scope>
    <source>
        <strain evidence="1 2">SRW20</strain>
    </source>
</reference>
<dbReference type="InParanoid" id="A0A409VXA0"/>
<gene>
    <name evidence="1" type="ORF">CVT26_014067</name>
</gene>
<dbReference type="SUPFAM" id="SSF56112">
    <property type="entry name" value="Protein kinase-like (PK-like)"/>
    <property type="match status" value="1"/>
</dbReference>
<keyword evidence="2" id="KW-1185">Reference proteome</keyword>
<name>A0A409VXA0_9AGAR</name>
<dbReference type="AlphaFoldDB" id="A0A409VXA0"/>
<evidence type="ECO:0000313" key="2">
    <source>
        <dbReference type="Proteomes" id="UP000284706"/>
    </source>
</evidence>
<dbReference type="InterPro" id="IPR008266">
    <property type="entry name" value="Tyr_kinase_AS"/>
</dbReference>
<dbReference type="GO" id="GO:0004672">
    <property type="term" value="F:protein kinase activity"/>
    <property type="evidence" value="ECO:0007669"/>
    <property type="project" value="InterPro"/>
</dbReference>
<accession>A0A409VXA0</accession>
<dbReference type="OrthoDB" id="4062651at2759"/>
<sequence length="634" mass="72486">MAIGTLSRLIDNALTKIRSRYQLLAMDSHTEKVTKGDAIYNFRTYLEEFLAIFERHPGISQSGWFKSLKTRLVGTYASRERVGLIMRQPIKTPILTEYSTEVRERIQPAFERLQSMQQGLLQYSRDYPSPDSEEVFDWRFPPRYLSQKHPSVIFLSSPFYQYALCRTNPEYLPKDADYKLALRAANLLNSDLSNKSIKRKKIIAALSLLIPDNDGYCWATDEKIPSEHQAKFNLVYWRKADHYPAIIVELSDHMDLQPRSLARSKALYALSLEKFQHIQKECGAPALFLDFFNSRMTLAGAVCDSPFGMYTYQILPGTVDLRPNWPGCCGNRQDTVLSLLSLKKCVCALMELLGSCKGQVDQEFNTGTPSIGLDSSSITITEVIKHGILFKVKLDFRTDNHKIAQTFEAGRPGFSPDTDYVLKAIYGRRNTRYGTSVHKRLAAARFAPAFHCEFAPMDGMDLFGEGIKPDPLIRYCLFEYLPLPSIEQSGWITLANLTLWSDVARQYKPLIHNTLLYILSLLEQANMVHGDFRPNNILIKVKVEIGVDESHRPLPLHREDREDLLDIMVVDFDWSGKAGEVCYPYSRNDRVPYWPGRDAGPIGPNDDRKMVEAWMKLWPETFGVESVPAVYDWL</sequence>